<evidence type="ECO:0000256" key="1">
    <source>
        <dbReference type="SAM" id="MobiDB-lite"/>
    </source>
</evidence>
<dbReference type="EMBL" id="VNIM01000039">
    <property type="protein sequence ID" value="TVV74041.1"/>
    <property type="molecule type" value="Genomic_DNA"/>
</dbReference>
<dbReference type="Proteomes" id="UP000318681">
    <property type="component" value="Unassembled WGS sequence"/>
</dbReference>
<proteinExistence type="predicted"/>
<keyword evidence="3" id="KW-1185">Reference proteome</keyword>
<feature type="region of interest" description="Disordered" evidence="1">
    <location>
        <begin position="99"/>
        <end position="152"/>
    </location>
</feature>
<feature type="compositionally biased region" description="Polar residues" evidence="1">
    <location>
        <begin position="99"/>
        <end position="111"/>
    </location>
</feature>
<evidence type="ECO:0000313" key="2">
    <source>
        <dbReference type="EMBL" id="TVV74041.1"/>
    </source>
</evidence>
<dbReference type="RefSeq" id="WP_145151353.1">
    <property type="nucleotide sequence ID" value="NZ_VNIM01000039.1"/>
</dbReference>
<organism evidence="2 3">
    <name type="scientific">Alterirhizorhabdus solaris</name>
    <dbReference type="NCBI Taxonomy" id="2529389"/>
    <lineage>
        <taxon>Bacteria</taxon>
        <taxon>Pseudomonadati</taxon>
        <taxon>Pseudomonadota</taxon>
        <taxon>Alphaproteobacteria</taxon>
        <taxon>Sphingomonadales</taxon>
        <taxon>Rhizorhabdaceae</taxon>
        <taxon>Alterirhizorhabdus</taxon>
    </lineage>
</organism>
<accession>A0A558R3U3</accession>
<comment type="caution">
    <text evidence="2">The sequence shown here is derived from an EMBL/GenBank/DDBJ whole genome shotgun (WGS) entry which is preliminary data.</text>
</comment>
<name>A0A558R3U3_9SPHN</name>
<dbReference type="AlphaFoldDB" id="A0A558R3U3"/>
<evidence type="ECO:0000313" key="3">
    <source>
        <dbReference type="Proteomes" id="UP000318681"/>
    </source>
</evidence>
<protein>
    <submittedName>
        <fullName evidence="2">Uncharacterized protein</fullName>
    </submittedName>
</protein>
<sequence length="152" mass="15747">MRSGAGKRAPRLVAIVAVLVIVAALATELFVMRATLADTRQEAAALREWQAAILAQIKRGERSTGGAGKGSRLDPAEAPEALAELISQRDTAIEVMRLSSSAGRTAGQGTSRPAGIGPNSIGRLRGRESSGIAGQDVSAIEDDSKAAWGGWQ</sequence>
<reference evidence="2 3" key="1">
    <citation type="submission" date="2019-07" db="EMBL/GenBank/DDBJ databases">
        <title>Sphingomonas solaris sp. nov., isolated from a solar panel from Boston, Massachusetts.</title>
        <authorList>
            <person name="Tanner K."/>
            <person name="Pascual J."/>
            <person name="Mancuso C."/>
            <person name="Pereto J."/>
            <person name="Khalil A."/>
            <person name="Vilanova C."/>
        </authorList>
    </citation>
    <scope>NUCLEOTIDE SEQUENCE [LARGE SCALE GENOMIC DNA]</scope>
    <source>
        <strain evidence="2 3">R4DWN</strain>
    </source>
</reference>
<gene>
    <name evidence="2" type="ORF">FOY91_10800</name>
</gene>